<name>A0A151NQ39_ALLMI</name>
<organism evidence="1 2">
    <name type="scientific">Alligator mississippiensis</name>
    <name type="common">American alligator</name>
    <dbReference type="NCBI Taxonomy" id="8496"/>
    <lineage>
        <taxon>Eukaryota</taxon>
        <taxon>Metazoa</taxon>
        <taxon>Chordata</taxon>
        <taxon>Craniata</taxon>
        <taxon>Vertebrata</taxon>
        <taxon>Euteleostomi</taxon>
        <taxon>Archelosauria</taxon>
        <taxon>Archosauria</taxon>
        <taxon>Crocodylia</taxon>
        <taxon>Alligatoridae</taxon>
        <taxon>Alligatorinae</taxon>
        <taxon>Alligator</taxon>
    </lineage>
</organism>
<protein>
    <submittedName>
        <fullName evidence="1">Uncharacterized protein</fullName>
    </submittedName>
</protein>
<evidence type="ECO:0000313" key="2">
    <source>
        <dbReference type="Proteomes" id="UP000050525"/>
    </source>
</evidence>
<comment type="caution">
    <text evidence="1">The sequence shown here is derived from an EMBL/GenBank/DDBJ whole genome shotgun (WGS) entry which is preliminary data.</text>
</comment>
<keyword evidence="2" id="KW-1185">Reference proteome</keyword>
<gene>
    <name evidence="1" type="ORF">Y1Q_0023330</name>
</gene>
<proteinExistence type="predicted"/>
<reference evidence="1 2" key="1">
    <citation type="journal article" date="2012" name="Genome Biol.">
        <title>Sequencing three crocodilian genomes to illuminate the evolution of archosaurs and amniotes.</title>
        <authorList>
            <person name="St John J.A."/>
            <person name="Braun E.L."/>
            <person name="Isberg S.R."/>
            <person name="Miles L.G."/>
            <person name="Chong A.Y."/>
            <person name="Gongora J."/>
            <person name="Dalzell P."/>
            <person name="Moran C."/>
            <person name="Bed'hom B."/>
            <person name="Abzhanov A."/>
            <person name="Burgess S.C."/>
            <person name="Cooksey A.M."/>
            <person name="Castoe T.A."/>
            <person name="Crawford N.G."/>
            <person name="Densmore L.D."/>
            <person name="Drew J.C."/>
            <person name="Edwards S.V."/>
            <person name="Faircloth B.C."/>
            <person name="Fujita M.K."/>
            <person name="Greenwold M.J."/>
            <person name="Hoffmann F.G."/>
            <person name="Howard J.M."/>
            <person name="Iguchi T."/>
            <person name="Janes D.E."/>
            <person name="Khan S.Y."/>
            <person name="Kohno S."/>
            <person name="de Koning A.J."/>
            <person name="Lance S.L."/>
            <person name="McCarthy F.M."/>
            <person name="McCormack J.E."/>
            <person name="Merchant M.E."/>
            <person name="Peterson D.G."/>
            <person name="Pollock D.D."/>
            <person name="Pourmand N."/>
            <person name="Raney B.J."/>
            <person name="Roessler K.A."/>
            <person name="Sanford J.R."/>
            <person name="Sawyer R.H."/>
            <person name="Schmidt C.J."/>
            <person name="Triplett E.W."/>
            <person name="Tuberville T.D."/>
            <person name="Venegas-Anaya M."/>
            <person name="Howard J.T."/>
            <person name="Jarvis E.D."/>
            <person name="Guillette L.J.Jr."/>
            <person name="Glenn T.C."/>
            <person name="Green R.E."/>
            <person name="Ray D.A."/>
        </authorList>
    </citation>
    <scope>NUCLEOTIDE SEQUENCE [LARGE SCALE GENOMIC DNA]</scope>
    <source>
        <strain evidence="1">KSC_2009_1</strain>
    </source>
</reference>
<dbReference type="EMBL" id="AKHW03002440">
    <property type="protein sequence ID" value="KYO38605.1"/>
    <property type="molecule type" value="Genomic_DNA"/>
</dbReference>
<accession>A0A151NQ39</accession>
<evidence type="ECO:0000313" key="1">
    <source>
        <dbReference type="EMBL" id="KYO38605.1"/>
    </source>
</evidence>
<dbReference type="AlphaFoldDB" id="A0A151NQ39"/>
<sequence>MVVAESVEFLQLKEHLISEGRYPYRNPFTALKEWFRLKGNGKTVIFKEIEERNEPPAGVTVESSTTIVIAKHLKGPVKRRSPSPPRVESKLIAKGENGICVSERSRKHFQLKCVATSLSDTAVEYMQLKYVPASVSVLCDDDVPVTLNAAMSSDSEAQTMVQIRNGNL</sequence>
<dbReference type="Proteomes" id="UP000050525">
    <property type="component" value="Unassembled WGS sequence"/>
</dbReference>